<organism evidence="1 2">
    <name type="scientific">Choristoneura fumiferana</name>
    <name type="common">Spruce budworm moth</name>
    <name type="synonym">Archips fumiferana</name>
    <dbReference type="NCBI Taxonomy" id="7141"/>
    <lineage>
        <taxon>Eukaryota</taxon>
        <taxon>Metazoa</taxon>
        <taxon>Ecdysozoa</taxon>
        <taxon>Arthropoda</taxon>
        <taxon>Hexapoda</taxon>
        <taxon>Insecta</taxon>
        <taxon>Pterygota</taxon>
        <taxon>Neoptera</taxon>
        <taxon>Endopterygota</taxon>
        <taxon>Lepidoptera</taxon>
        <taxon>Glossata</taxon>
        <taxon>Ditrysia</taxon>
        <taxon>Tortricoidea</taxon>
        <taxon>Tortricidae</taxon>
        <taxon>Tortricinae</taxon>
        <taxon>Choristoneura</taxon>
    </lineage>
</organism>
<evidence type="ECO:0000313" key="2">
    <source>
        <dbReference type="Proteomes" id="UP001064048"/>
    </source>
</evidence>
<reference evidence="1 2" key="1">
    <citation type="journal article" date="2022" name="Genome Biol. Evol.">
        <title>The Spruce Budworm Genome: Reconstructing the Evolutionary History of Antifreeze Proteins.</title>
        <authorList>
            <person name="Beliveau C."/>
            <person name="Gagne P."/>
            <person name="Picq S."/>
            <person name="Vernygora O."/>
            <person name="Keeling C.I."/>
            <person name="Pinkney K."/>
            <person name="Doucet D."/>
            <person name="Wen F."/>
            <person name="Johnston J.S."/>
            <person name="Maaroufi H."/>
            <person name="Boyle B."/>
            <person name="Laroche J."/>
            <person name="Dewar K."/>
            <person name="Juretic N."/>
            <person name="Blackburn G."/>
            <person name="Nisole A."/>
            <person name="Brunet B."/>
            <person name="Brandao M."/>
            <person name="Lumley L."/>
            <person name="Duan J."/>
            <person name="Quan G."/>
            <person name="Lucarotti C.J."/>
            <person name="Roe A.D."/>
            <person name="Sperling F.A.H."/>
            <person name="Levesque R.C."/>
            <person name="Cusson M."/>
        </authorList>
    </citation>
    <scope>NUCLEOTIDE SEQUENCE [LARGE SCALE GENOMIC DNA]</scope>
    <source>
        <strain evidence="1">Glfc:IPQL:Cfum</strain>
    </source>
</reference>
<evidence type="ECO:0000313" key="1">
    <source>
        <dbReference type="EMBL" id="KAI8439829.1"/>
    </source>
</evidence>
<proteinExistence type="predicted"/>
<comment type="caution">
    <text evidence="1">The sequence shown here is derived from an EMBL/GenBank/DDBJ whole genome shotgun (WGS) entry which is preliminary data.</text>
</comment>
<name>A0ACC0KTY6_CHOFU</name>
<gene>
    <name evidence="1" type="ORF">MSG28_013496</name>
</gene>
<keyword evidence="2" id="KW-1185">Reference proteome</keyword>
<accession>A0ACC0KTY6</accession>
<dbReference type="EMBL" id="CM046123">
    <property type="protein sequence ID" value="KAI8439829.1"/>
    <property type="molecule type" value="Genomic_DNA"/>
</dbReference>
<dbReference type="Proteomes" id="UP001064048">
    <property type="component" value="Chromosome 23"/>
</dbReference>
<protein>
    <submittedName>
        <fullName evidence="1">Uncharacterized protein</fullName>
    </submittedName>
</protein>
<sequence length="138" mass="15816">MSQYIVVLKEECESLPSSISDSHQRIMLMAALTHIFMSGGNVKEDDMWSFLSEAGLLDANDFAGKKNFVATFTRQLYLTVNKVGEGEFTKNVFEWGRRATEEVPKLFVLNKMAEAFEKTPDYWSEQFKQANEEAQQRS</sequence>